<evidence type="ECO:0000313" key="3">
    <source>
        <dbReference type="Proteomes" id="UP001596395"/>
    </source>
</evidence>
<dbReference type="RefSeq" id="WP_336350771.1">
    <property type="nucleotide sequence ID" value="NZ_JAZAQL010000002.1"/>
</dbReference>
<dbReference type="PANTHER" id="PTHR34300">
    <property type="entry name" value="QUEUOSINE PRECURSOR TRANSPORTER-RELATED"/>
    <property type="match status" value="1"/>
</dbReference>
<organism evidence="2 3">
    <name type="scientific">Halorubellus litoreus</name>
    <dbReference type="NCBI Taxonomy" id="755308"/>
    <lineage>
        <taxon>Archaea</taxon>
        <taxon>Methanobacteriati</taxon>
        <taxon>Methanobacteriota</taxon>
        <taxon>Stenosarchaea group</taxon>
        <taxon>Halobacteria</taxon>
        <taxon>Halobacteriales</taxon>
        <taxon>Halorubellaceae</taxon>
        <taxon>Halorubellus</taxon>
    </lineage>
</organism>
<keyword evidence="1" id="KW-0472">Membrane</keyword>
<keyword evidence="3" id="KW-1185">Reference proteome</keyword>
<sequence>MATRAPRAGDAAAIGQVALIGLFVTALATAQLTASKLLMFGLPLSLPVTGAAIILPGAALAYALTFFASDCYAELYGRKAATVMVNVGFAMNFVVLLLVWSTINAPALPDQPIDPSTFATVLGASTNIVLGSLLAYVVSQNWDVYVFHRIRDYTDGEKLWLRNIGSTATSQFLDTVIFVTVAFAIAPAVLGTGGATPTNVILSLIVGQYVFKLLVALVDTPFVYAVVALVEAYGDGSTQAEPATR</sequence>
<protein>
    <recommendedName>
        <fullName evidence="1">Probable queuosine precursor transporter</fullName>
        <shortName evidence="1">Q precursor transporter</shortName>
    </recommendedName>
</protein>
<keyword evidence="1" id="KW-0812">Transmembrane</keyword>
<dbReference type="NCBIfam" id="TIGR00697">
    <property type="entry name" value="queuosine precursor transporter"/>
    <property type="match status" value="1"/>
</dbReference>
<keyword evidence="1" id="KW-1133">Transmembrane helix</keyword>
<feature type="transmembrane region" description="Helical" evidence="1">
    <location>
        <begin position="12"/>
        <end position="32"/>
    </location>
</feature>
<dbReference type="EMBL" id="JBHSXN010000002">
    <property type="protein sequence ID" value="MFC6953820.1"/>
    <property type="molecule type" value="Genomic_DNA"/>
</dbReference>
<accession>A0ABD5VEM2</accession>
<feature type="transmembrane region" description="Helical" evidence="1">
    <location>
        <begin position="210"/>
        <end position="230"/>
    </location>
</feature>
<feature type="transmembrane region" description="Helical" evidence="1">
    <location>
        <begin position="80"/>
        <end position="103"/>
    </location>
</feature>
<dbReference type="GO" id="GO:0005886">
    <property type="term" value="C:plasma membrane"/>
    <property type="evidence" value="ECO:0007669"/>
    <property type="project" value="UniProtKB-SubCell"/>
</dbReference>
<feature type="transmembrane region" description="Helical" evidence="1">
    <location>
        <begin position="44"/>
        <end position="68"/>
    </location>
</feature>
<evidence type="ECO:0000256" key="1">
    <source>
        <dbReference type="HAMAP-Rule" id="MF_02088"/>
    </source>
</evidence>
<proteinExistence type="inferred from homology"/>
<name>A0ABD5VEM2_9EURY</name>
<feature type="transmembrane region" description="Helical" evidence="1">
    <location>
        <begin position="118"/>
        <end position="139"/>
    </location>
</feature>
<comment type="caution">
    <text evidence="2">The sequence shown here is derived from an EMBL/GenBank/DDBJ whole genome shotgun (WGS) entry which is preliminary data.</text>
</comment>
<reference evidence="2 3" key="1">
    <citation type="journal article" date="2019" name="Int. J. Syst. Evol. Microbiol.">
        <title>The Global Catalogue of Microorganisms (GCM) 10K type strain sequencing project: providing services to taxonomists for standard genome sequencing and annotation.</title>
        <authorList>
            <consortium name="The Broad Institute Genomics Platform"/>
            <consortium name="The Broad Institute Genome Sequencing Center for Infectious Disease"/>
            <person name="Wu L."/>
            <person name="Ma J."/>
        </authorList>
    </citation>
    <scope>NUCLEOTIDE SEQUENCE [LARGE SCALE GENOMIC DNA]</scope>
    <source>
        <strain evidence="2 3">GX26</strain>
    </source>
</reference>
<dbReference type="AlphaFoldDB" id="A0ABD5VEM2"/>
<dbReference type="InterPro" id="IPR003744">
    <property type="entry name" value="YhhQ"/>
</dbReference>
<comment type="similarity">
    <text evidence="1">Belongs to the vitamin uptake transporter (VUT/ECF) (TC 2.A.88) family. Q precursor transporter subfamily.</text>
</comment>
<feature type="transmembrane region" description="Helical" evidence="1">
    <location>
        <begin position="172"/>
        <end position="190"/>
    </location>
</feature>
<dbReference type="HAMAP" id="MF_02088">
    <property type="entry name" value="Q_prec_transport"/>
    <property type="match status" value="1"/>
</dbReference>
<gene>
    <name evidence="2" type="ORF">ACFQGB_13190</name>
</gene>
<dbReference type="Proteomes" id="UP001596395">
    <property type="component" value="Unassembled WGS sequence"/>
</dbReference>
<comment type="function">
    <text evidence="1">Involved in the import of queuosine (Q) precursors, required for Q precursor salvage.</text>
</comment>
<dbReference type="Pfam" id="PF02592">
    <property type="entry name" value="Vut_1"/>
    <property type="match status" value="1"/>
</dbReference>
<dbReference type="PANTHER" id="PTHR34300:SF2">
    <property type="entry name" value="QUEUOSINE PRECURSOR TRANSPORTER-RELATED"/>
    <property type="match status" value="1"/>
</dbReference>
<dbReference type="GO" id="GO:0022857">
    <property type="term" value="F:transmembrane transporter activity"/>
    <property type="evidence" value="ECO:0007669"/>
    <property type="project" value="UniProtKB-UniRule"/>
</dbReference>
<keyword evidence="1" id="KW-0813">Transport</keyword>
<evidence type="ECO:0000313" key="2">
    <source>
        <dbReference type="EMBL" id="MFC6953820.1"/>
    </source>
</evidence>
<keyword evidence="1" id="KW-1003">Cell membrane</keyword>
<comment type="subcellular location">
    <subcellularLocation>
        <location evidence="1">Cell membrane</location>
        <topology evidence="1">Multi-pass membrane protein</topology>
    </subcellularLocation>
</comment>